<feature type="compositionally biased region" description="Low complexity" evidence="9">
    <location>
        <begin position="113"/>
        <end position="151"/>
    </location>
</feature>
<dbReference type="InterPro" id="IPR045049">
    <property type="entry name" value="Pcy1-like"/>
</dbReference>
<dbReference type="EMBL" id="LN483142">
    <property type="protein sequence ID" value="CED82707.1"/>
    <property type="molecule type" value="Genomic_DNA"/>
</dbReference>
<dbReference type="EC" id="2.7.7.15" evidence="8"/>
<dbReference type="SUPFAM" id="SSF52374">
    <property type="entry name" value="Nucleotidylyl transferase"/>
    <property type="match status" value="1"/>
</dbReference>
<keyword evidence="2" id="KW-0444">Lipid biosynthesis</keyword>
<feature type="compositionally biased region" description="Basic and acidic residues" evidence="9">
    <location>
        <begin position="80"/>
        <end position="94"/>
    </location>
</feature>
<feature type="region of interest" description="Disordered" evidence="9">
    <location>
        <begin position="1"/>
        <end position="154"/>
    </location>
</feature>
<name>A0A0F7SKM9_PHARH</name>
<evidence type="ECO:0000256" key="6">
    <source>
        <dbReference type="ARBA" id="ARBA00023209"/>
    </source>
</evidence>
<dbReference type="InterPro" id="IPR004821">
    <property type="entry name" value="Cyt_trans-like"/>
</dbReference>
<dbReference type="NCBIfam" id="TIGR00125">
    <property type="entry name" value="cyt_tran_rel"/>
    <property type="match status" value="1"/>
</dbReference>
<evidence type="ECO:0000256" key="9">
    <source>
        <dbReference type="SAM" id="MobiDB-lite"/>
    </source>
</evidence>
<keyword evidence="4 11" id="KW-0548">Nucleotidyltransferase</keyword>
<evidence type="ECO:0000256" key="4">
    <source>
        <dbReference type="ARBA" id="ARBA00022695"/>
    </source>
</evidence>
<keyword evidence="5" id="KW-0443">Lipid metabolism</keyword>
<reference evidence="11" key="1">
    <citation type="submission" date="2014-08" db="EMBL/GenBank/DDBJ databases">
        <authorList>
            <person name="Sharma Rahul"/>
            <person name="Thines Marco"/>
        </authorList>
    </citation>
    <scope>NUCLEOTIDE SEQUENCE</scope>
</reference>
<organism evidence="11">
    <name type="scientific">Phaffia rhodozyma</name>
    <name type="common">Yeast</name>
    <name type="synonym">Xanthophyllomyces dendrorhous</name>
    <dbReference type="NCBI Taxonomy" id="264483"/>
    <lineage>
        <taxon>Eukaryota</taxon>
        <taxon>Fungi</taxon>
        <taxon>Dikarya</taxon>
        <taxon>Basidiomycota</taxon>
        <taxon>Agaricomycotina</taxon>
        <taxon>Tremellomycetes</taxon>
        <taxon>Cystofilobasidiales</taxon>
        <taxon>Mrakiaceae</taxon>
        <taxon>Phaffia</taxon>
    </lineage>
</organism>
<evidence type="ECO:0000256" key="2">
    <source>
        <dbReference type="ARBA" id="ARBA00022516"/>
    </source>
</evidence>
<evidence type="ECO:0000256" key="8">
    <source>
        <dbReference type="ARBA" id="ARBA00026101"/>
    </source>
</evidence>
<evidence type="ECO:0000313" key="11">
    <source>
        <dbReference type="EMBL" id="CED82707.1"/>
    </source>
</evidence>
<dbReference type="CDD" id="cd02174">
    <property type="entry name" value="CCT"/>
    <property type="match status" value="1"/>
</dbReference>
<evidence type="ECO:0000256" key="3">
    <source>
        <dbReference type="ARBA" id="ARBA00022679"/>
    </source>
</evidence>
<dbReference type="InterPro" id="IPR041723">
    <property type="entry name" value="CCT"/>
</dbReference>
<sequence>MSANPLAHHRRTRRAPNDDQPSSRDASEEDNDESPHNSISQHHPLNPSGTTNTNTGTSMNTNLASQSSKPHHPSPLRTKKTAESGLKVENRDVETGAESQSIYDGDVELSGASTPNLPSLTLPSLGSLSQQAPTSSPSSTDVTPSSATAPSVLTGGVQPSIVTLSEADIQEFVRKAIEGEFEPSVGVRNYKINKPPTSRPVRIYADGVYDLFHYGHALQTRQAKLCFPNVHLLIGVCSDELCAAHKSLPAMTHKERCESVGHCRWVDEVVPEAPWEITQEFLDKYKIDYVAHDEEPYKSSGKDDVYGFVKDQGRFLPTRRTPGISTSDLLERIVSSYRNGVFDPKLEKNGHPELKADRVDWTVKHSP</sequence>
<feature type="compositionally biased region" description="Low complexity" evidence="9">
    <location>
        <begin position="44"/>
        <end position="63"/>
    </location>
</feature>
<dbReference type="PANTHER" id="PTHR10739:SF13">
    <property type="entry name" value="CHOLINE-PHOSPHATE CYTIDYLYLTRANSFERASE"/>
    <property type="match status" value="1"/>
</dbReference>
<comment type="similarity">
    <text evidence="1">Belongs to the cytidylyltransferase family.</text>
</comment>
<evidence type="ECO:0000256" key="1">
    <source>
        <dbReference type="ARBA" id="ARBA00010101"/>
    </source>
</evidence>
<proteinExistence type="inferred from homology"/>
<keyword evidence="6" id="KW-0594">Phospholipid biosynthesis</keyword>
<feature type="compositionally biased region" description="Basic residues" evidence="9">
    <location>
        <begin position="69"/>
        <end position="79"/>
    </location>
</feature>
<evidence type="ECO:0000256" key="5">
    <source>
        <dbReference type="ARBA" id="ARBA00023098"/>
    </source>
</evidence>
<evidence type="ECO:0000259" key="10">
    <source>
        <dbReference type="Pfam" id="PF01467"/>
    </source>
</evidence>
<accession>A0A0F7SKM9</accession>
<dbReference type="AlphaFoldDB" id="A0A0F7SKM9"/>
<feature type="domain" description="Cytidyltransferase-like" evidence="10">
    <location>
        <begin position="204"/>
        <end position="331"/>
    </location>
</feature>
<dbReference type="GO" id="GO:0031210">
    <property type="term" value="F:phosphatidylcholine binding"/>
    <property type="evidence" value="ECO:0007669"/>
    <property type="project" value="TreeGrafter"/>
</dbReference>
<dbReference type="Pfam" id="PF01467">
    <property type="entry name" value="CTP_transf_like"/>
    <property type="match status" value="1"/>
</dbReference>
<keyword evidence="3 11" id="KW-0808">Transferase</keyword>
<protein>
    <recommendedName>
        <fullName evidence="8">choline-phosphate cytidylyltransferase</fullName>
        <ecNumber evidence="8">2.7.7.15</ecNumber>
    </recommendedName>
</protein>
<dbReference type="InterPro" id="IPR014729">
    <property type="entry name" value="Rossmann-like_a/b/a_fold"/>
</dbReference>
<evidence type="ECO:0000256" key="7">
    <source>
        <dbReference type="ARBA" id="ARBA00023264"/>
    </source>
</evidence>
<keyword evidence="7" id="KW-1208">Phospholipid metabolism</keyword>
<dbReference type="GO" id="GO:0004105">
    <property type="term" value="F:choline-phosphate cytidylyltransferase activity"/>
    <property type="evidence" value="ECO:0007669"/>
    <property type="project" value="UniProtKB-EC"/>
</dbReference>
<dbReference type="GO" id="GO:0005635">
    <property type="term" value="C:nuclear envelope"/>
    <property type="evidence" value="ECO:0007669"/>
    <property type="project" value="TreeGrafter"/>
</dbReference>
<dbReference type="PANTHER" id="PTHR10739">
    <property type="entry name" value="CYTIDYLYLTRANSFERASE"/>
    <property type="match status" value="1"/>
</dbReference>
<feature type="compositionally biased region" description="Basic and acidic residues" evidence="9">
    <location>
        <begin position="15"/>
        <end position="26"/>
    </location>
</feature>
<dbReference type="Gene3D" id="3.40.50.620">
    <property type="entry name" value="HUPs"/>
    <property type="match status" value="1"/>
</dbReference>